<dbReference type="STRING" id="5286.A0A0K3C9F1"/>
<protein>
    <submittedName>
        <fullName evidence="10">FGENESH: predicted gene_2.553 protein</fullName>
    </submittedName>
</protein>
<dbReference type="PANTHER" id="PTHR46072:SF2">
    <property type="entry name" value="AMIDASE (EUROFUNG)"/>
    <property type="match status" value="1"/>
</dbReference>
<dbReference type="Gene3D" id="3.20.20.80">
    <property type="entry name" value="Glycosidases"/>
    <property type="match status" value="1"/>
</dbReference>
<dbReference type="SUPFAM" id="SSF75304">
    <property type="entry name" value="Amidase signature (AS) enzymes"/>
    <property type="match status" value="1"/>
</dbReference>
<keyword evidence="11" id="KW-1185">Reference proteome</keyword>
<reference evidence="10 11" key="1">
    <citation type="submission" date="2015-07" db="EMBL/GenBank/DDBJ databases">
        <authorList>
            <person name="Cajimat M.N.B."/>
            <person name="Milazzo M.L."/>
            <person name="Fulhorst C.F."/>
        </authorList>
    </citation>
    <scope>NUCLEOTIDE SEQUENCE [LARGE SCALE GENOMIC DNA]</scope>
    <source>
        <strain evidence="10">Single colony</strain>
    </source>
</reference>
<keyword evidence="7" id="KW-0624">Polysaccharide degradation</keyword>
<dbReference type="GO" id="GO:0000272">
    <property type="term" value="P:polysaccharide catabolic process"/>
    <property type="evidence" value="ECO:0007669"/>
    <property type="project" value="UniProtKB-KW"/>
</dbReference>
<evidence type="ECO:0000256" key="4">
    <source>
        <dbReference type="ARBA" id="ARBA00023024"/>
    </source>
</evidence>
<dbReference type="Gene3D" id="3.90.1300.10">
    <property type="entry name" value="Amidase signature (AS) domain"/>
    <property type="match status" value="2"/>
</dbReference>
<organism evidence="10 11">
    <name type="scientific">Rhodotorula toruloides</name>
    <name type="common">Yeast</name>
    <name type="synonym">Rhodosporidium toruloides</name>
    <dbReference type="NCBI Taxonomy" id="5286"/>
    <lineage>
        <taxon>Eukaryota</taxon>
        <taxon>Fungi</taxon>
        <taxon>Dikarya</taxon>
        <taxon>Basidiomycota</taxon>
        <taxon>Pucciniomycotina</taxon>
        <taxon>Microbotryomycetes</taxon>
        <taxon>Sporidiobolales</taxon>
        <taxon>Sporidiobolaceae</taxon>
        <taxon>Rhodotorula</taxon>
    </lineage>
</organism>
<dbReference type="Pfam" id="PF01425">
    <property type="entry name" value="Amidase"/>
    <property type="match status" value="1"/>
</dbReference>
<keyword evidence="4" id="KW-0146">Chitin degradation</keyword>
<dbReference type="PROSITE" id="PS51910">
    <property type="entry name" value="GH18_2"/>
    <property type="match status" value="1"/>
</dbReference>
<dbReference type="InterPro" id="IPR001223">
    <property type="entry name" value="Glyco_hydro18_cat"/>
</dbReference>
<evidence type="ECO:0000313" key="11">
    <source>
        <dbReference type="Proteomes" id="UP000199069"/>
    </source>
</evidence>
<accession>A0A0K3C9F1</accession>
<dbReference type="SUPFAM" id="SSF51445">
    <property type="entry name" value="(Trans)glycosidases"/>
    <property type="match status" value="1"/>
</dbReference>
<dbReference type="GO" id="GO:0006032">
    <property type="term" value="P:chitin catabolic process"/>
    <property type="evidence" value="ECO:0007669"/>
    <property type="project" value="UniProtKB-KW"/>
</dbReference>
<dbReference type="SMART" id="SM00636">
    <property type="entry name" value="Glyco_18"/>
    <property type="match status" value="1"/>
</dbReference>
<name>A0A0K3C9F1_RHOTO</name>
<evidence type="ECO:0000256" key="6">
    <source>
        <dbReference type="ARBA" id="ARBA00023295"/>
    </source>
</evidence>
<keyword evidence="3 8" id="KW-0378">Hydrolase</keyword>
<dbReference type="PROSITE" id="PS01095">
    <property type="entry name" value="GH18_1"/>
    <property type="match status" value="1"/>
</dbReference>
<sequence length="959" mass="104610">MKICEARERKGDVDGVLRRERDAASEEDGVCLPSKRYTGELIGANSKVVQVARHLELRQDSAGPSAAGCRFEGTQGGDRGDPFPPLHRACSLPALLHTLTSMPSVIPDWQQTVTHAQAAFKAKVEATGSAVPTVSPTQLNMTSIALEDVLSSEDIAITELSVGKLVAKLAKADLSSEQVTCASCHCAVIAHSLTNCLTDIFFDRAIERAKALDAESAHRCRGEEMNLCYVGWVGRIAKKNSAMADCLLRSGAVLYCFTNMPQALMIPCAFNGLYGLRSSFERMPYGGSTNSMEGFTVIPSVLGPMSSSLDGVKLFFKAVLDAEPWRLDPLALHMPWSESAYQLAEHGGGQTLLCFGFISHNGIAKPDPPYLRALETMKKALLAKGHKVIDYTPVDAAKGSSILTELFLADGGEDIATQCATSGEPLMEGAFKGVVKPPAISTYAFWQLCRDRRDYIAEQLAAWERTKELTGTGRPVDALISPPAPYPSFRHGDLQDIFYTGICNLCDYPAAVFPVTKVDPAVDVKAEPYEFASDFDKINYERYDAEVYRDAPVALQLIGRKGEDEAVIKMMELAKVVSCYFPWYQQSPVDVPYNLYTHLNYFVFTTTSSPASISQAGISDSVITDFVTRAHAAGITTSYVVGGWTGSQYFSTHVSTATSRATFARTLVSVMQQYNFDGIDIDWEYPGQQGEGNNVVSPNDSANFLLFLQTLRSVAGVNASLSISINVAGMVGADGNTLTDLSSFAAVLDYVTTMSYDITGTWSSFTGSKLPLSAACARPSNPLSIATGISYLQSAGFAANHILVGMPAYSYSYYVQGPLTQQTCPDGTKSSLYQYATVGSTCGTYIGNGPQFLYRDIYNSGYFTSQSGYRRVLDQSSQTWILWNPTTLSFIPCARQFFQRRLAGTNMFVTSGDTSDGRLVRAIRQGFKIDPTTSVPTLRKREIVREHLERRRRFVIPTI</sequence>
<evidence type="ECO:0000313" key="10">
    <source>
        <dbReference type="EMBL" id="CTR05523.1"/>
    </source>
</evidence>
<evidence type="ECO:0000256" key="2">
    <source>
        <dbReference type="ARBA" id="ARBA00009199"/>
    </source>
</evidence>
<dbReference type="GO" id="GO:0008061">
    <property type="term" value="F:chitin binding"/>
    <property type="evidence" value="ECO:0007669"/>
    <property type="project" value="InterPro"/>
</dbReference>
<feature type="domain" description="GH18" evidence="9">
    <location>
        <begin position="575"/>
        <end position="930"/>
    </location>
</feature>
<evidence type="ECO:0000256" key="7">
    <source>
        <dbReference type="ARBA" id="ARBA00023326"/>
    </source>
</evidence>
<dbReference type="InterPro" id="IPR036928">
    <property type="entry name" value="AS_sf"/>
</dbReference>
<dbReference type="Pfam" id="PF00704">
    <property type="entry name" value="Glyco_hydro_18"/>
    <property type="match status" value="1"/>
</dbReference>
<gene>
    <name evidence="10" type="primary">FGENESH: predicted gene_2.553</name>
    <name evidence="10" type="ORF">BN2166_0013840</name>
</gene>
<comment type="similarity">
    <text evidence="2">Belongs to the amidase family.</text>
</comment>
<dbReference type="Proteomes" id="UP000199069">
    <property type="component" value="Unassembled WGS sequence"/>
</dbReference>
<dbReference type="InterPro" id="IPR011583">
    <property type="entry name" value="Chitinase_II/V-like_cat"/>
</dbReference>
<evidence type="ECO:0000256" key="3">
    <source>
        <dbReference type="ARBA" id="ARBA00022801"/>
    </source>
</evidence>
<proteinExistence type="inferred from homology"/>
<comment type="catalytic activity">
    <reaction evidence="1">
        <text>Random endo-hydrolysis of N-acetyl-beta-D-glucosaminide (1-&gt;4)-beta-linkages in chitin and chitodextrins.</text>
        <dbReference type="EC" id="3.2.1.14"/>
    </reaction>
</comment>
<dbReference type="InterPro" id="IPR023631">
    <property type="entry name" value="Amidase_dom"/>
</dbReference>
<keyword evidence="6 8" id="KW-0326">Glycosidase</keyword>
<evidence type="ECO:0000256" key="8">
    <source>
        <dbReference type="RuleBase" id="RU000489"/>
    </source>
</evidence>
<evidence type="ECO:0000256" key="5">
    <source>
        <dbReference type="ARBA" id="ARBA00023277"/>
    </source>
</evidence>
<dbReference type="AlphaFoldDB" id="A0A0K3C9F1"/>
<evidence type="ECO:0000259" key="9">
    <source>
        <dbReference type="PROSITE" id="PS51910"/>
    </source>
</evidence>
<evidence type="ECO:0000256" key="1">
    <source>
        <dbReference type="ARBA" id="ARBA00000822"/>
    </source>
</evidence>
<dbReference type="GO" id="GO:0008843">
    <property type="term" value="F:endochitinase activity"/>
    <property type="evidence" value="ECO:0007669"/>
    <property type="project" value="UniProtKB-EC"/>
</dbReference>
<dbReference type="InterPro" id="IPR017853">
    <property type="entry name" value="GH"/>
</dbReference>
<dbReference type="EMBL" id="CWKI01000002">
    <property type="protein sequence ID" value="CTR05523.1"/>
    <property type="molecule type" value="Genomic_DNA"/>
</dbReference>
<dbReference type="InterPro" id="IPR001579">
    <property type="entry name" value="Glyco_hydro_18_chit_AS"/>
</dbReference>
<keyword evidence="5" id="KW-0119">Carbohydrate metabolism</keyword>
<dbReference type="PANTHER" id="PTHR46072">
    <property type="entry name" value="AMIDASE-RELATED-RELATED"/>
    <property type="match status" value="1"/>
</dbReference>